<keyword evidence="1" id="KW-1133">Transmembrane helix</keyword>
<feature type="transmembrane region" description="Helical" evidence="1">
    <location>
        <begin position="44"/>
        <end position="65"/>
    </location>
</feature>
<proteinExistence type="predicted"/>
<evidence type="ECO:0000256" key="1">
    <source>
        <dbReference type="SAM" id="Phobius"/>
    </source>
</evidence>
<dbReference type="EMBL" id="CP073078">
    <property type="protein sequence ID" value="QUD88498.1"/>
    <property type="molecule type" value="Genomic_DNA"/>
</dbReference>
<keyword evidence="3" id="KW-1185">Reference proteome</keyword>
<reference evidence="2" key="1">
    <citation type="submission" date="2021-04" db="EMBL/GenBank/DDBJ databases">
        <title>The complete genome sequence of Caulobacter sp. S6.</title>
        <authorList>
            <person name="Tang Y."/>
            <person name="Ouyang W."/>
            <person name="Liu Q."/>
            <person name="Huang B."/>
            <person name="Guo Z."/>
            <person name="Lei P."/>
        </authorList>
    </citation>
    <scope>NUCLEOTIDE SEQUENCE</scope>
    <source>
        <strain evidence="2">S6</strain>
    </source>
</reference>
<evidence type="ECO:0000313" key="2">
    <source>
        <dbReference type="EMBL" id="QUD88498.1"/>
    </source>
</evidence>
<keyword evidence="1" id="KW-0812">Transmembrane</keyword>
<keyword evidence="1" id="KW-0472">Membrane</keyword>
<name>A0A975FZS3_9CAUL</name>
<dbReference type="RefSeq" id="WP_211938548.1">
    <property type="nucleotide sequence ID" value="NZ_CP073078.1"/>
</dbReference>
<organism evidence="2 3">
    <name type="scientific">Phenylobacterium montanum</name>
    <dbReference type="NCBI Taxonomy" id="2823693"/>
    <lineage>
        <taxon>Bacteria</taxon>
        <taxon>Pseudomonadati</taxon>
        <taxon>Pseudomonadota</taxon>
        <taxon>Alphaproteobacteria</taxon>
        <taxon>Caulobacterales</taxon>
        <taxon>Caulobacteraceae</taxon>
        <taxon>Phenylobacterium</taxon>
    </lineage>
</organism>
<feature type="transmembrane region" description="Helical" evidence="1">
    <location>
        <begin position="16"/>
        <end position="38"/>
    </location>
</feature>
<gene>
    <name evidence="2" type="ORF">KCG34_00980</name>
</gene>
<protein>
    <submittedName>
        <fullName evidence="2">Uncharacterized protein</fullName>
    </submittedName>
</protein>
<sequence length="71" mass="7469">MTGPAPIDVAVQRRRLVVMAAINVACLFTALAGAVGFISFHLAWMGAVFAGAILAGFAAQVWLVLGMKRRP</sequence>
<dbReference type="KEGG" id="caul:KCG34_00980"/>
<dbReference type="AlphaFoldDB" id="A0A975FZS3"/>
<dbReference type="Proteomes" id="UP000676409">
    <property type="component" value="Chromosome"/>
</dbReference>
<evidence type="ECO:0000313" key="3">
    <source>
        <dbReference type="Proteomes" id="UP000676409"/>
    </source>
</evidence>
<accession>A0A975FZS3</accession>